<sequence length="289" mass="31261">MRDTLDLDAYLRRIGHDGARTATAATLRSVVLAHTKAIAFENLDPLLGRPVRLDVGSIQRKLIAGGRGGYCFEHNLLLAHALRAMGFGVTGLAARVVLDLPPGAMRPRTHMLLLVGMDGGTDGGRAIVDVGFGGLTPTAPLRLETDAAQTTPHEPFRVDRVDRGDRGETGYRLDVRIADTWTPLYAFDLQAQHDADFEMMNHYTATHPASTFRNALMAARVTDDARYGLRDAVLSVHRRGAPSQRRTLDSVAAIRDTLADPFGISLPDDPALDPALDAALARLVGETAR</sequence>
<dbReference type="PRINTS" id="PR01543">
    <property type="entry name" value="ANATRNSFRASE"/>
</dbReference>
<keyword evidence="4" id="KW-1185">Reference proteome</keyword>
<dbReference type="AlphaFoldDB" id="A0AAW5QV96"/>
<evidence type="ECO:0000256" key="1">
    <source>
        <dbReference type="ARBA" id="ARBA00006547"/>
    </source>
</evidence>
<dbReference type="Proteomes" id="UP001320898">
    <property type="component" value="Unassembled WGS sequence"/>
</dbReference>
<dbReference type="InterPro" id="IPR038765">
    <property type="entry name" value="Papain-like_cys_pep_sf"/>
</dbReference>
<dbReference type="EMBL" id="JALIDZ010000004">
    <property type="protein sequence ID" value="MCT8971991.1"/>
    <property type="molecule type" value="Genomic_DNA"/>
</dbReference>
<dbReference type="RefSeq" id="WP_261615572.1">
    <property type="nucleotide sequence ID" value="NZ_JALIDZ010000004.1"/>
</dbReference>
<dbReference type="InterPro" id="IPR001447">
    <property type="entry name" value="Arylamine_N-AcTrfase"/>
</dbReference>
<dbReference type="Pfam" id="PF00797">
    <property type="entry name" value="Acetyltransf_2"/>
    <property type="match status" value="1"/>
</dbReference>
<dbReference type="PANTHER" id="PTHR11786:SF0">
    <property type="entry name" value="ARYLAMINE N-ACETYLTRANSFERASE 4-RELATED"/>
    <property type="match status" value="1"/>
</dbReference>
<comment type="caution">
    <text evidence="3">The sequence shown here is derived from an EMBL/GenBank/DDBJ whole genome shotgun (WGS) entry which is preliminary data.</text>
</comment>
<protein>
    <submittedName>
        <fullName evidence="3">Arylamine N-acetyltransferase</fullName>
    </submittedName>
</protein>
<evidence type="ECO:0000313" key="3">
    <source>
        <dbReference type="EMBL" id="MCT8971991.1"/>
    </source>
</evidence>
<dbReference type="Gene3D" id="2.40.128.150">
    <property type="entry name" value="Cysteine proteinases"/>
    <property type="match status" value="1"/>
</dbReference>
<dbReference type="Gene3D" id="3.30.2140.10">
    <property type="entry name" value="Arylamine N-acetyltransferase"/>
    <property type="match status" value="1"/>
</dbReference>
<dbReference type="SUPFAM" id="SSF54001">
    <property type="entry name" value="Cysteine proteinases"/>
    <property type="match status" value="1"/>
</dbReference>
<dbReference type="PANTHER" id="PTHR11786">
    <property type="entry name" value="N-HYDROXYARYLAMINE O-ACETYLTRANSFERASE"/>
    <property type="match status" value="1"/>
</dbReference>
<evidence type="ECO:0000313" key="4">
    <source>
        <dbReference type="Proteomes" id="UP001320898"/>
    </source>
</evidence>
<organism evidence="3 4">
    <name type="scientific">Microbaculum marinisediminis</name>
    <dbReference type="NCBI Taxonomy" id="2931392"/>
    <lineage>
        <taxon>Bacteria</taxon>
        <taxon>Pseudomonadati</taxon>
        <taxon>Pseudomonadota</taxon>
        <taxon>Alphaproteobacteria</taxon>
        <taxon>Hyphomicrobiales</taxon>
        <taxon>Tepidamorphaceae</taxon>
        <taxon>Microbaculum</taxon>
    </lineage>
</organism>
<gene>
    <name evidence="3" type="ORF">MUB46_09010</name>
</gene>
<accession>A0AAW5QV96</accession>
<comment type="similarity">
    <text evidence="1 2">Belongs to the arylamine N-acetyltransferase family.</text>
</comment>
<reference evidence="3 4" key="1">
    <citation type="submission" date="2022-04" db="EMBL/GenBank/DDBJ databases">
        <authorList>
            <person name="Ye Y.-Q."/>
            <person name="Du Z.-J."/>
        </authorList>
    </citation>
    <scope>NUCLEOTIDE SEQUENCE [LARGE SCALE GENOMIC DNA]</scope>
    <source>
        <strain evidence="3 4">A6E488</strain>
    </source>
</reference>
<dbReference type="GO" id="GO:0016407">
    <property type="term" value="F:acetyltransferase activity"/>
    <property type="evidence" value="ECO:0007669"/>
    <property type="project" value="InterPro"/>
</dbReference>
<evidence type="ECO:0000256" key="2">
    <source>
        <dbReference type="RuleBase" id="RU003452"/>
    </source>
</evidence>
<name>A0AAW5QV96_9HYPH</name>
<proteinExistence type="inferred from homology"/>